<dbReference type="Proteomes" id="UP001302321">
    <property type="component" value="Unassembled WGS sequence"/>
</dbReference>
<feature type="region of interest" description="Disordered" evidence="1">
    <location>
        <begin position="474"/>
        <end position="511"/>
    </location>
</feature>
<name>A0AAN6W6J7_9PEZI</name>
<dbReference type="AlphaFoldDB" id="A0AAN6W6J7"/>
<feature type="region of interest" description="Disordered" evidence="1">
    <location>
        <begin position="115"/>
        <end position="142"/>
    </location>
</feature>
<gene>
    <name evidence="2" type="ORF">QBC36DRAFT_357171</name>
</gene>
<evidence type="ECO:0000313" key="3">
    <source>
        <dbReference type="Proteomes" id="UP001302321"/>
    </source>
</evidence>
<organism evidence="2 3">
    <name type="scientific">Triangularia setosa</name>
    <dbReference type="NCBI Taxonomy" id="2587417"/>
    <lineage>
        <taxon>Eukaryota</taxon>
        <taxon>Fungi</taxon>
        <taxon>Dikarya</taxon>
        <taxon>Ascomycota</taxon>
        <taxon>Pezizomycotina</taxon>
        <taxon>Sordariomycetes</taxon>
        <taxon>Sordariomycetidae</taxon>
        <taxon>Sordariales</taxon>
        <taxon>Podosporaceae</taxon>
        <taxon>Triangularia</taxon>
    </lineage>
</organism>
<protein>
    <submittedName>
        <fullName evidence="2">Uncharacterized protein</fullName>
    </submittedName>
</protein>
<proteinExistence type="predicted"/>
<keyword evidence="3" id="KW-1185">Reference proteome</keyword>
<feature type="compositionally biased region" description="Basic and acidic residues" evidence="1">
    <location>
        <begin position="494"/>
        <end position="509"/>
    </location>
</feature>
<dbReference type="EMBL" id="MU866279">
    <property type="protein sequence ID" value="KAK4174497.1"/>
    <property type="molecule type" value="Genomic_DNA"/>
</dbReference>
<evidence type="ECO:0000313" key="2">
    <source>
        <dbReference type="EMBL" id="KAK4174497.1"/>
    </source>
</evidence>
<accession>A0AAN6W6J7</accession>
<comment type="caution">
    <text evidence="2">The sequence shown here is derived from an EMBL/GenBank/DDBJ whole genome shotgun (WGS) entry which is preliminary data.</text>
</comment>
<sequence>MATTTATMNVRQKVLPLNWEYWDRAPVPLSLQIPKTPQPIWYQNQTRIPSKRFSIPRHPLPARQSSPSLSEIKPALKKEKMRPENLPPLMIPRRDSSHKAMLLQLQVVSVPGAVTAGKTQDQSQKRQSQRPPYQQPQQLPYRNYQHERVYQPLLTLRKVEETSSSQRVASAECPVIKPVPIPIPPAGPSIPNNYPPNPSSTTHRLSQVINRARSRSKSRDRRKFTKVVEPETPFLASAPYGTGNTLNMGAPFLNDGSIVVEPDNPFLALRLKSNIPASEEEELLAVMDKNSDTTKPPDSAMTMGSFLSQHKYPPLSNPNFFVQSPARYYHEQLDGDDNDARAILPSQSPKKGHRESWFTTSEELQETQGKKKTLKRSSAVYAGKGGRCYLSTKDSSSMSPRMAGNGYSAGGGRPGSLPLWSKILPGTGPGMLGEVDGAEVYAKRGPEGGFGGVERKRGRERVVEVKREERAGRMDSFSSTVSEEGYVADDQGDKEEWGRSRVVSQHEPEQELVDEFGEREKAALRELLEHVDTILAPTENLRGRSGTRCTGGDWSRERSWWRDVRRSLQ</sequence>
<reference evidence="2" key="1">
    <citation type="journal article" date="2023" name="Mol. Phylogenet. Evol.">
        <title>Genome-scale phylogeny and comparative genomics of the fungal order Sordariales.</title>
        <authorList>
            <person name="Hensen N."/>
            <person name="Bonometti L."/>
            <person name="Westerberg I."/>
            <person name="Brannstrom I.O."/>
            <person name="Guillou S."/>
            <person name="Cros-Aarteil S."/>
            <person name="Calhoun S."/>
            <person name="Haridas S."/>
            <person name="Kuo A."/>
            <person name="Mondo S."/>
            <person name="Pangilinan J."/>
            <person name="Riley R."/>
            <person name="LaButti K."/>
            <person name="Andreopoulos B."/>
            <person name="Lipzen A."/>
            <person name="Chen C."/>
            <person name="Yan M."/>
            <person name="Daum C."/>
            <person name="Ng V."/>
            <person name="Clum A."/>
            <person name="Steindorff A."/>
            <person name="Ohm R.A."/>
            <person name="Martin F."/>
            <person name="Silar P."/>
            <person name="Natvig D.O."/>
            <person name="Lalanne C."/>
            <person name="Gautier V."/>
            <person name="Ament-Velasquez S.L."/>
            <person name="Kruys A."/>
            <person name="Hutchinson M.I."/>
            <person name="Powell A.J."/>
            <person name="Barry K."/>
            <person name="Miller A.N."/>
            <person name="Grigoriev I.V."/>
            <person name="Debuchy R."/>
            <person name="Gladieux P."/>
            <person name="Hiltunen Thoren M."/>
            <person name="Johannesson H."/>
        </authorList>
    </citation>
    <scope>NUCLEOTIDE SEQUENCE</scope>
    <source>
        <strain evidence="2">CBS 892.96</strain>
    </source>
</reference>
<feature type="compositionally biased region" description="Low complexity" evidence="1">
    <location>
        <begin position="120"/>
        <end position="142"/>
    </location>
</feature>
<reference evidence="2" key="2">
    <citation type="submission" date="2023-05" db="EMBL/GenBank/DDBJ databases">
        <authorList>
            <consortium name="Lawrence Berkeley National Laboratory"/>
            <person name="Steindorff A."/>
            <person name="Hensen N."/>
            <person name="Bonometti L."/>
            <person name="Westerberg I."/>
            <person name="Brannstrom I.O."/>
            <person name="Guillou S."/>
            <person name="Cros-Aarteil S."/>
            <person name="Calhoun S."/>
            <person name="Haridas S."/>
            <person name="Kuo A."/>
            <person name="Mondo S."/>
            <person name="Pangilinan J."/>
            <person name="Riley R."/>
            <person name="Labutti K."/>
            <person name="Andreopoulos B."/>
            <person name="Lipzen A."/>
            <person name="Chen C."/>
            <person name="Yanf M."/>
            <person name="Daum C."/>
            <person name="Ng V."/>
            <person name="Clum A."/>
            <person name="Ohm R."/>
            <person name="Martin F."/>
            <person name="Silar P."/>
            <person name="Natvig D."/>
            <person name="Lalanne C."/>
            <person name="Gautier V."/>
            <person name="Ament-Velasquez S.L."/>
            <person name="Kruys A."/>
            <person name="Hutchinson M.I."/>
            <person name="Powell A.J."/>
            <person name="Barry K."/>
            <person name="Miller A.N."/>
            <person name="Grigoriev I.V."/>
            <person name="Debuchy R."/>
            <person name="Gladieux P."/>
            <person name="Thoren M.H."/>
            <person name="Johannesson H."/>
        </authorList>
    </citation>
    <scope>NUCLEOTIDE SEQUENCE</scope>
    <source>
        <strain evidence="2">CBS 892.96</strain>
    </source>
</reference>
<evidence type="ECO:0000256" key="1">
    <source>
        <dbReference type="SAM" id="MobiDB-lite"/>
    </source>
</evidence>